<sequence length="309" mass="34476">MILGTTLAPRAQNSNGTEHPVRDIYKQVRFRDQAIEYRANIQIGASCFEFYVNDLLVAYYFGNANGTFYTSTPVNNAILKSGTQKWKLILYPAFLNGKQENTLSGNLLASVSIEGLTGTRAGNRAGATARLIAISQQEPGSISATAGKPLAVYEGEFSAAVPYTLPGWNNSEDLTKEDEKKLLQEVIEVNQRYLDLFKNKDINGLQAMVYKKEQETQQADFDDQAGSSENYTAYTGVFDLPDAEFLPIENYKLKIFGNGRLVTLVRKDFPNIDEPVVRIRYSKNGRRRIKAMQGVFHKPAGSGHLELIR</sequence>
<accession>A0A1G6VHG7</accession>
<dbReference type="EMBL" id="FMZO01000010">
    <property type="protein sequence ID" value="SDD52375.1"/>
    <property type="molecule type" value="Genomic_DNA"/>
</dbReference>
<proteinExistence type="predicted"/>
<evidence type="ECO:0000313" key="1">
    <source>
        <dbReference type="EMBL" id="SDD52375.1"/>
    </source>
</evidence>
<gene>
    <name evidence="1" type="ORF">SAMN04487894_1104</name>
</gene>
<evidence type="ECO:0000313" key="2">
    <source>
        <dbReference type="Proteomes" id="UP000198757"/>
    </source>
</evidence>
<name>A0A1G6VHG7_NIADE</name>
<organism evidence="1 2">
    <name type="scientific">Niabella drilacis (strain DSM 25811 / CCM 8410 / CCUG 62505 / LMG 26954 / E90)</name>
    <dbReference type="NCBI Taxonomy" id="1285928"/>
    <lineage>
        <taxon>Bacteria</taxon>
        <taxon>Pseudomonadati</taxon>
        <taxon>Bacteroidota</taxon>
        <taxon>Chitinophagia</taxon>
        <taxon>Chitinophagales</taxon>
        <taxon>Chitinophagaceae</taxon>
        <taxon>Niabella</taxon>
    </lineage>
</organism>
<keyword evidence="2" id="KW-1185">Reference proteome</keyword>
<dbReference type="AlphaFoldDB" id="A0A1G6VHG7"/>
<reference evidence="2" key="1">
    <citation type="submission" date="2016-10" db="EMBL/GenBank/DDBJ databases">
        <authorList>
            <person name="Varghese N."/>
            <person name="Submissions S."/>
        </authorList>
    </citation>
    <scope>NUCLEOTIDE SEQUENCE [LARGE SCALE GENOMIC DNA]</scope>
    <source>
        <strain evidence="2">DSM 25811 / CCM 8410 / LMG 26954 / E90</strain>
    </source>
</reference>
<protein>
    <submittedName>
        <fullName evidence="1">Uncharacterized protein</fullName>
    </submittedName>
</protein>
<dbReference type="Proteomes" id="UP000198757">
    <property type="component" value="Unassembled WGS sequence"/>
</dbReference>